<proteinExistence type="predicted"/>
<evidence type="ECO:0008006" key="3">
    <source>
        <dbReference type="Google" id="ProtNLM"/>
    </source>
</evidence>
<accession>A0AAV1UME7</accession>
<name>A0AAV1UME7_9STRA</name>
<sequence>MFAMCTLGHPRRGVSLLMRSCGAGAGVHEAELLAVEDLAKPFSSPDKWANGAATLVVQQSADSAQLR</sequence>
<protein>
    <recommendedName>
        <fullName evidence="3">Polyketide synthase</fullName>
    </recommendedName>
</protein>
<dbReference type="Proteomes" id="UP001162060">
    <property type="component" value="Unassembled WGS sequence"/>
</dbReference>
<evidence type="ECO:0000313" key="2">
    <source>
        <dbReference type="Proteomes" id="UP001162060"/>
    </source>
</evidence>
<comment type="caution">
    <text evidence="1">The sequence shown here is derived from an EMBL/GenBank/DDBJ whole genome shotgun (WGS) entry which is preliminary data.</text>
</comment>
<dbReference type="AlphaFoldDB" id="A0AAV1UME7"/>
<gene>
    <name evidence="1" type="ORF">PM001_LOCUS20931</name>
</gene>
<organism evidence="1 2">
    <name type="scientific">Peronospora matthiolae</name>
    <dbReference type="NCBI Taxonomy" id="2874970"/>
    <lineage>
        <taxon>Eukaryota</taxon>
        <taxon>Sar</taxon>
        <taxon>Stramenopiles</taxon>
        <taxon>Oomycota</taxon>
        <taxon>Peronosporomycetes</taxon>
        <taxon>Peronosporales</taxon>
        <taxon>Peronosporaceae</taxon>
        <taxon>Peronospora</taxon>
    </lineage>
</organism>
<dbReference type="EMBL" id="CAKLBY020000222">
    <property type="protein sequence ID" value="CAK7935781.1"/>
    <property type="molecule type" value="Genomic_DNA"/>
</dbReference>
<reference evidence="1" key="1">
    <citation type="submission" date="2024-01" db="EMBL/GenBank/DDBJ databases">
        <authorList>
            <person name="Webb A."/>
        </authorList>
    </citation>
    <scope>NUCLEOTIDE SEQUENCE</scope>
    <source>
        <strain evidence="1">Pm1</strain>
    </source>
</reference>
<evidence type="ECO:0000313" key="1">
    <source>
        <dbReference type="EMBL" id="CAK7935781.1"/>
    </source>
</evidence>